<dbReference type="Gene3D" id="3.10.490.10">
    <property type="entry name" value="Gamma-glutamyl cyclotransferase-like"/>
    <property type="match status" value="1"/>
</dbReference>
<evidence type="ECO:0000256" key="1">
    <source>
        <dbReference type="ARBA" id="ARBA00022857"/>
    </source>
</evidence>
<evidence type="ECO:0000313" key="4">
    <source>
        <dbReference type="Proteomes" id="UP001310594"/>
    </source>
</evidence>
<dbReference type="CDD" id="cd06661">
    <property type="entry name" value="GGCT_like"/>
    <property type="match status" value="1"/>
</dbReference>
<dbReference type="AlphaFoldDB" id="A0AAN7WBZ9"/>
<evidence type="ECO:0000259" key="2">
    <source>
        <dbReference type="Pfam" id="PF06094"/>
    </source>
</evidence>
<dbReference type="PANTHER" id="PTHR42820:SF1">
    <property type="entry name" value="SHORT-CHAIN DEHYDROGENASE_REDUCTASE FAMILY PROTEIN"/>
    <property type="match status" value="1"/>
</dbReference>
<dbReference type="PANTHER" id="PTHR42820">
    <property type="entry name" value="SHORT-CHAIN DEHYDROGENASE REDUCTASE"/>
    <property type="match status" value="1"/>
</dbReference>
<dbReference type="PRINTS" id="PR00080">
    <property type="entry name" value="SDRFAMILY"/>
</dbReference>
<dbReference type="SUPFAM" id="SSF110857">
    <property type="entry name" value="Gamma-glutamyl cyclotransferase-like"/>
    <property type="match status" value="1"/>
</dbReference>
<keyword evidence="1" id="KW-0521">NADP</keyword>
<reference evidence="3" key="1">
    <citation type="submission" date="2023-08" db="EMBL/GenBank/DDBJ databases">
        <title>Black Yeasts Isolated from many extreme environments.</title>
        <authorList>
            <person name="Coleine C."/>
            <person name="Stajich J.E."/>
            <person name="Selbmann L."/>
        </authorList>
    </citation>
    <scope>NUCLEOTIDE SEQUENCE</scope>
    <source>
        <strain evidence="3">CCFEE 5810</strain>
    </source>
</reference>
<dbReference type="FunFam" id="3.40.50.720:FF:000084">
    <property type="entry name" value="Short-chain dehydrogenase reductase"/>
    <property type="match status" value="1"/>
</dbReference>
<dbReference type="CDD" id="cd05233">
    <property type="entry name" value="SDR_c"/>
    <property type="match status" value="1"/>
</dbReference>
<dbReference type="InterPro" id="IPR036568">
    <property type="entry name" value="GGCT-like_sf"/>
</dbReference>
<dbReference type="InterPro" id="IPR009288">
    <property type="entry name" value="AIG2-like_dom"/>
</dbReference>
<dbReference type="EMBL" id="JAVRQU010000002">
    <property type="protein sequence ID" value="KAK5706398.1"/>
    <property type="molecule type" value="Genomic_DNA"/>
</dbReference>
<organism evidence="3 4">
    <name type="scientific">Elasticomyces elasticus</name>
    <dbReference type="NCBI Taxonomy" id="574655"/>
    <lineage>
        <taxon>Eukaryota</taxon>
        <taxon>Fungi</taxon>
        <taxon>Dikarya</taxon>
        <taxon>Ascomycota</taxon>
        <taxon>Pezizomycotina</taxon>
        <taxon>Dothideomycetes</taxon>
        <taxon>Dothideomycetidae</taxon>
        <taxon>Mycosphaerellales</taxon>
        <taxon>Teratosphaeriaceae</taxon>
        <taxon>Elasticomyces</taxon>
    </lineage>
</organism>
<dbReference type="Proteomes" id="UP001310594">
    <property type="component" value="Unassembled WGS sequence"/>
</dbReference>
<evidence type="ECO:0000313" key="3">
    <source>
        <dbReference type="EMBL" id="KAK5706398.1"/>
    </source>
</evidence>
<feature type="domain" description="Gamma-glutamylcyclotransferase AIG2-like" evidence="2">
    <location>
        <begin position="322"/>
        <end position="417"/>
    </location>
</feature>
<dbReference type="InterPro" id="IPR036291">
    <property type="entry name" value="NAD(P)-bd_dom_sf"/>
</dbReference>
<gene>
    <name evidence="3" type="ORF">LTR97_001386</name>
</gene>
<proteinExistence type="predicted"/>
<name>A0AAN7WBZ9_9PEZI</name>
<dbReference type="SUPFAM" id="SSF51735">
    <property type="entry name" value="NAD(P)-binding Rossmann-fold domains"/>
    <property type="match status" value="1"/>
</dbReference>
<accession>A0AAN7WBZ9</accession>
<dbReference type="InterPro" id="IPR013024">
    <property type="entry name" value="GGCT-like"/>
</dbReference>
<protein>
    <recommendedName>
        <fullName evidence="2">Gamma-glutamylcyclotransferase AIG2-like domain-containing protein</fullName>
    </recommendedName>
</protein>
<dbReference type="Pfam" id="PF13561">
    <property type="entry name" value="adh_short_C2"/>
    <property type="match status" value="1"/>
</dbReference>
<dbReference type="InterPro" id="IPR002347">
    <property type="entry name" value="SDR_fam"/>
</dbReference>
<dbReference type="PRINTS" id="PR00081">
    <property type="entry name" value="GDHRDH"/>
</dbReference>
<dbReference type="Pfam" id="PF06094">
    <property type="entry name" value="GGACT"/>
    <property type="match status" value="1"/>
</dbReference>
<dbReference type="Gene3D" id="3.40.50.720">
    <property type="entry name" value="NAD(P)-binding Rossmann-like Domain"/>
    <property type="match status" value="1"/>
</dbReference>
<comment type="caution">
    <text evidence="3">The sequence shown here is derived from an EMBL/GenBank/DDBJ whole genome shotgun (WGS) entry which is preliminary data.</text>
</comment>
<sequence length="485" mass="52767">MSSLRNGPLAPGIAFITGGARGLGNAIAVSFARDGAKGVALVDIQDEATFKEGKEAVEKYGTKVICITADVTDESQVERAVAEAVKEFGRIDYAANFAGISGPLTPVIDTDTALWRKVLEVNTVGVWLSMKHELKQMVTQDSIDVESGRVSQRGSIVNCASVNSIQSGAGSSGYTASKHAVLGMTKACALEARTKDVRVNCVSPGFLRTKLLEEEFKKAIGSEMLGAADNDAAWGGFEARQGRKASFDEVGDVVVLLSTPRMSLVVGHNLVIDGEHRQVDIRQYTMYPPSMQGPARSRNETVDTSKRFSELYFGYASNLSPSSMKGRCPDSIFCGLARLDGWKWQINETQYGNIVPSTADSVYGALFFLSPRDEAGLDESEGVPWLYDKQTLEVERIGADGKGLGQRVQVMTYVDEPRTGEGKIMPDYVVWISKAIRDATPYGLPGDYVEKYIKPYLPEVSKEDEEREIQMVRVMAPRSRPVAAG</sequence>